<dbReference type="GO" id="GO:0006352">
    <property type="term" value="P:DNA-templated transcription initiation"/>
    <property type="evidence" value="ECO:0007669"/>
    <property type="project" value="InterPro"/>
</dbReference>
<keyword evidence="4" id="KW-0238">DNA-binding</keyword>
<feature type="domain" description="RNA polymerase sigma factor 70 region 4 type 2" evidence="7">
    <location>
        <begin position="128"/>
        <end position="175"/>
    </location>
</feature>
<keyword evidence="5" id="KW-0804">Transcription</keyword>
<dbReference type="OrthoDB" id="7268940at2"/>
<dbReference type="PANTHER" id="PTHR43133:SF8">
    <property type="entry name" value="RNA POLYMERASE SIGMA FACTOR HI_1459-RELATED"/>
    <property type="match status" value="1"/>
</dbReference>
<keyword evidence="3" id="KW-0731">Sigma factor</keyword>
<evidence type="ECO:0000259" key="6">
    <source>
        <dbReference type="Pfam" id="PF04542"/>
    </source>
</evidence>
<evidence type="ECO:0000256" key="5">
    <source>
        <dbReference type="ARBA" id="ARBA00023163"/>
    </source>
</evidence>
<dbReference type="SUPFAM" id="SSF88946">
    <property type="entry name" value="Sigma2 domain of RNA polymerase sigma factors"/>
    <property type="match status" value="1"/>
</dbReference>
<dbReference type="GO" id="GO:0016987">
    <property type="term" value="F:sigma factor activity"/>
    <property type="evidence" value="ECO:0007669"/>
    <property type="project" value="UniProtKB-KW"/>
</dbReference>
<dbReference type="AlphaFoldDB" id="A0A369VVB0"/>
<evidence type="ECO:0000256" key="3">
    <source>
        <dbReference type="ARBA" id="ARBA00023082"/>
    </source>
</evidence>
<reference evidence="8 9" key="1">
    <citation type="submission" date="2018-07" db="EMBL/GenBank/DDBJ databases">
        <title>a novel species of Sphingomonas isolated from the rhizosphere soil of Araceae plant.</title>
        <authorList>
            <person name="Zhiyong W."/>
            <person name="Qinglan Z."/>
            <person name="Zhiwei F."/>
            <person name="Ding X."/>
            <person name="Gejiao W."/>
            <person name="Shixue Z."/>
        </authorList>
    </citation>
    <scope>NUCLEOTIDE SEQUENCE [LARGE SCALE GENOMIC DNA]</scope>
    <source>
        <strain evidence="8 9">WZY 27</strain>
    </source>
</reference>
<dbReference type="GO" id="GO:0003677">
    <property type="term" value="F:DNA binding"/>
    <property type="evidence" value="ECO:0007669"/>
    <property type="project" value="UniProtKB-KW"/>
</dbReference>
<dbReference type="InterPro" id="IPR013324">
    <property type="entry name" value="RNA_pol_sigma_r3/r4-like"/>
</dbReference>
<protein>
    <submittedName>
        <fullName evidence="8">RNA polymerase sigma factor</fullName>
    </submittedName>
</protein>
<dbReference type="InterPro" id="IPR013249">
    <property type="entry name" value="RNA_pol_sigma70_r4_t2"/>
</dbReference>
<dbReference type="PANTHER" id="PTHR43133">
    <property type="entry name" value="RNA POLYMERASE ECF-TYPE SIGMA FACTO"/>
    <property type="match status" value="1"/>
</dbReference>
<evidence type="ECO:0000256" key="4">
    <source>
        <dbReference type="ARBA" id="ARBA00023125"/>
    </source>
</evidence>
<keyword evidence="2" id="KW-0805">Transcription regulation</keyword>
<dbReference type="Pfam" id="PF08281">
    <property type="entry name" value="Sigma70_r4_2"/>
    <property type="match status" value="1"/>
</dbReference>
<feature type="domain" description="RNA polymerase sigma-70 region 2" evidence="6">
    <location>
        <begin position="33"/>
        <end position="94"/>
    </location>
</feature>
<dbReference type="Gene3D" id="1.10.1740.10">
    <property type="match status" value="1"/>
</dbReference>
<dbReference type="Proteomes" id="UP000253918">
    <property type="component" value="Unassembled WGS sequence"/>
</dbReference>
<evidence type="ECO:0000256" key="1">
    <source>
        <dbReference type="ARBA" id="ARBA00010641"/>
    </source>
</evidence>
<dbReference type="CDD" id="cd06171">
    <property type="entry name" value="Sigma70_r4"/>
    <property type="match status" value="1"/>
</dbReference>
<keyword evidence="9" id="KW-1185">Reference proteome</keyword>
<dbReference type="InterPro" id="IPR014284">
    <property type="entry name" value="RNA_pol_sigma-70_dom"/>
</dbReference>
<dbReference type="Gene3D" id="1.10.10.10">
    <property type="entry name" value="Winged helix-like DNA-binding domain superfamily/Winged helix DNA-binding domain"/>
    <property type="match status" value="1"/>
</dbReference>
<evidence type="ECO:0000313" key="8">
    <source>
        <dbReference type="EMBL" id="RDE05585.1"/>
    </source>
</evidence>
<dbReference type="InterPro" id="IPR013325">
    <property type="entry name" value="RNA_pol_sigma_r2"/>
</dbReference>
<sequence>MLRLSACLFATSRDHVTVIRPIDCWFAQEVLPHERELLIVARRLRTGSDEPQDLVQDVFARMLTTEGWSAIANPRTYMLQMLRNIAIDRMRRAKIVDFRHFADADEYDLPDDAPDPHRIVEGRQQMKAFAEALHALPERCRVVFERRRIEGQSPRQIASELGVSLSTLEKRLARAIHLLTRALEPGRAGDASDGAASERLRQER</sequence>
<gene>
    <name evidence="8" type="ORF">DVW87_10155</name>
</gene>
<accession>A0A369VVB0</accession>
<dbReference type="EMBL" id="QQNB01000002">
    <property type="protein sequence ID" value="RDE05585.1"/>
    <property type="molecule type" value="Genomic_DNA"/>
</dbReference>
<dbReference type="Pfam" id="PF04542">
    <property type="entry name" value="Sigma70_r2"/>
    <property type="match status" value="1"/>
</dbReference>
<dbReference type="NCBIfam" id="TIGR02937">
    <property type="entry name" value="sigma70-ECF"/>
    <property type="match status" value="1"/>
</dbReference>
<evidence type="ECO:0000259" key="7">
    <source>
        <dbReference type="Pfam" id="PF08281"/>
    </source>
</evidence>
<name>A0A369VVB0_9SPHN</name>
<comment type="similarity">
    <text evidence="1">Belongs to the sigma-70 factor family. ECF subfamily.</text>
</comment>
<dbReference type="InterPro" id="IPR039425">
    <property type="entry name" value="RNA_pol_sigma-70-like"/>
</dbReference>
<evidence type="ECO:0000313" key="9">
    <source>
        <dbReference type="Proteomes" id="UP000253918"/>
    </source>
</evidence>
<evidence type="ECO:0000256" key="2">
    <source>
        <dbReference type="ARBA" id="ARBA00023015"/>
    </source>
</evidence>
<proteinExistence type="inferred from homology"/>
<organism evidence="8 9">
    <name type="scientific">Sphingomonas aracearum</name>
    <dbReference type="NCBI Taxonomy" id="2283317"/>
    <lineage>
        <taxon>Bacteria</taxon>
        <taxon>Pseudomonadati</taxon>
        <taxon>Pseudomonadota</taxon>
        <taxon>Alphaproteobacteria</taxon>
        <taxon>Sphingomonadales</taxon>
        <taxon>Sphingomonadaceae</taxon>
        <taxon>Sphingomonas</taxon>
    </lineage>
</organism>
<dbReference type="InterPro" id="IPR036388">
    <property type="entry name" value="WH-like_DNA-bd_sf"/>
</dbReference>
<dbReference type="SUPFAM" id="SSF88659">
    <property type="entry name" value="Sigma3 and sigma4 domains of RNA polymerase sigma factors"/>
    <property type="match status" value="1"/>
</dbReference>
<comment type="caution">
    <text evidence="8">The sequence shown here is derived from an EMBL/GenBank/DDBJ whole genome shotgun (WGS) entry which is preliminary data.</text>
</comment>
<dbReference type="InterPro" id="IPR007627">
    <property type="entry name" value="RNA_pol_sigma70_r2"/>
</dbReference>